<keyword evidence="1" id="KW-0406">Ion transport</keyword>
<feature type="chain" id="PRO_5043596586" description="Essential MCU regulator, mitochondrial" evidence="2">
    <location>
        <begin position="24"/>
        <end position="112"/>
    </location>
</feature>
<comment type="similarity">
    <text evidence="1">Belongs to the SMDT1/EMRE family.</text>
</comment>
<evidence type="ECO:0000256" key="2">
    <source>
        <dbReference type="SAM" id="SignalP"/>
    </source>
</evidence>
<dbReference type="EMBL" id="JADWDJ010000006">
    <property type="protein sequence ID" value="KAG5279808.1"/>
    <property type="molecule type" value="Genomic_DNA"/>
</dbReference>
<sequence length="112" mass="12169">MFMTGSIPLRLLVALLCKRELSALLQISSCTTTRKMASVVYRASRLWASKNVGKLPGLTGFRSPLTTLTPCRSAVSTTTGAILPKPKKTTFGLIRITIMTTMMTELIGYGPM</sequence>
<comment type="function">
    <text evidence="1">Essential regulatory subunit of the mitochondrial calcium uniporter complex (uniplex), a complex that mediates calcium uptake into mitochondria.</text>
</comment>
<dbReference type="InterPro" id="IPR018782">
    <property type="entry name" value="MCU_reg"/>
</dbReference>
<proteinExistence type="inferred from homology"/>
<comment type="subcellular location">
    <subcellularLocation>
        <location evidence="1">Mitochondrion inner membrane</location>
        <topology evidence="1">Single-pass membrane protein</topology>
    </subcellularLocation>
</comment>
<organism evidence="3 4">
    <name type="scientific">Alosa alosa</name>
    <name type="common">allis shad</name>
    <dbReference type="NCBI Taxonomy" id="278164"/>
    <lineage>
        <taxon>Eukaryota</taxon>
        <taxon>Metazoa</taxon>
        <taxon>Chordata</taxon>
        <taxon>Craniata</taxon>
        <taxon>Vertebrata</taxon>
        <taxon>Euteleostomi</taxon>
        <taxon>Actinopterygii</taxon>
        <taxon>Neopterygii</taxon>
        <taxon>Teleostei</taxon>
        <taxon>Clupei</taxon>
        <taxon>Clupeiformes</taxon>
        <taxon>Clupeoidei</taxon>
        <taxon>Clupeidae</taxon>
        <taxon>Alosa</taxon>
    </lineage>
</organism>
<keyword evidence="1" id="KW-0813">Transport</keyword>
<keyword evidence="1" id="KW-0809">Transit peptide</keyword>
<keyword evidence="1" id="KW-0106">Calcium</keyword>
<evidence type="ECO:0000313" key="4">
    <source>
        <dbReference type="Proteomes" id="UP000823561"/>
    </source>
</evidence>
<keyword evidence="1" id="KW-0496">Mitochondrion</keyword>
<dbReference type="GO" id="GO:1990246">
    <property type="term" value="C:uniplex complex"/>
    <property type="evidence" value="ECO:0007669"/>
    <property type="project" value="UniProtKB-UniRule"/>
</dbReference>
<dbReference type="AlphaFoldDB" id="A0AAV6GXF4"/>
<keyword evidence="1" id="KW-0999">Mitochondrion inner membrane</keyword>
<keyword evidence="2" id="KW-0732">Signal</keyword>
<dbReference type="Pfam" id="PF10161">
    <property type="entry name" value="DDDD"/>
    <property type="match status" value="1"/>
</dbReference>
<protein>
    <recommendedName>
        <fullName evidence="1">Essential MCU regulator, mitochondrial</fullName>
    </recommendedName>
    <alternativeName>
        <fullName evidence="1">Single-pass membrane protein with aspartate-rich tail 1, mitochondrial</fullName>
    </alternativeName>
</protein>
<accession>A0AAV6GXF4</accession>
<gene>
    <name evidence="3" type="ORF">AALO_G00081820</name>
</gene>
<dbReference type="GO" id="GO:0051560">
    <property type="term" value="P:mitochondrial calcium ion homeostasis"/>
    <property type="evidence" value="ECO:0007669"/>
    <property type="project" value="UniProtKB-UniRule"/>
</dbReference>
<keyword evidence="1" id="KW-0472">Membrane</keyword>
<name>A0AAV6GXF4_9TELE</name>
<feature type="signal peptide" evidence="2">
    <location>
        <begin position="1"/>
        <end position="23"/>
    </location>
</feature>
<evidence type="ECO:0000256" key="1">
    <source>
        <dbReference type="RuleBase" id="RU369077"/>
    </source>
</evidence>
<keyword evidence="4" id="KW-1185">Reference proteome</keyword>
<comment type="subunit">
    <text evidence="1">Component of the uniplex complex. Interacts (via the transmembrane region) with MCU (via the first transmembrane region); the interaction is direct.</text>
</comment>
<comment type="caution">
    <text evidence="3">The sequence shown here is derived from an EMBL/GenBank/DDBJ whole genome shotgun (WGS) entry which is preliminary data.</text>
</comment>
<dbReference type="GO" id="GO:0036444">
    <property type="term" value="P:calcium import into the mitochondrion"/>
    <property type="evidence" value="ECO:0007669"/>
    <property type="project" value="UniProtKB-UniRule"/>
</dbReference>
<reference evidence="3" key="1">
    <citation type="submission" date="2020-10" db="EMBL/GenBank/DDBJ databases">
        <title>Chromosome-scale genome assembly of the Allis shad, Alosa alosa.</title>
        <authorList>
            <person name="Margot Z."/>
            <person name="Christophe K."/>
            <person name="Cabau C."/>
            <person name="Louis A."/>
            <person name="Berthelot C."/>
            <person name="Parey E."/>
            <person name="Roest Crollius H."/>
            <person name="Montfort J."/>
            <person name="Robinson-Rechavi M."/>
            <person name="Bucao C."/>
            <person name="Bouchez O."/>
            <person name="Gislard M."/>
            <person name="Lluch J."/>
            <person name="Milhes M."/>
            <person name="Lampietro C."/>
            <person name="Lopez Roques C."/>
            <person name="Donnadieu C."/>
            <person name="Braasch I."/>
            <person name="Desvignes T."/>
            <person name="Postlethwait J."/>
            <person name="Bobe J."/>
            <person name="Guiguen Y."/>
        </authorList>
    </citation>
    <scope>NUCLEOTIDE SEQUENCE</scope>
    <source>
        <strain evidence="3">M-15738</strain>
        <tissue evidence="3">Blood</tissue>
    </source>
</reference>
<keyword evidence="1" id="KW-0109">Calcium transport</keyword>
<dbReference type="Proteomes" id="UP000823561">
    <property type="component" value="Chromosome 6"/>
</dbReference>
<evidence type="ECO:0000313" key="3">
    <source>
        <dbReference type="EMBL" id="KAG5279808.1"/>
    </source>
</evidence>